<sequence length="800" mass="84636">MIATAMAAVLAIDHSEGYSHLHSVTRHQSIVSDSTVPLQATDRRNMFANVNTNAPFRSQSGGLSGGFSGGFGQSAAAQSDAKKPLGGIQAAATAETTETPTIKAVPPRNPFAVNPPAKSATVAGDSTSSSTIAQALQTQTDKPAAMQQEKPKTMYGLGIGTASAQIQSANEQEKPKSMQGLGSSSTQAGYGAFFGSSASNTAAAGFEKANPSRQSGFGSSSSSPFSPTQKGSGFGSSGGFFGGPVTTPSETSFGKPGSGFATKTAPAGFVKTGGLQSEEGEVSVVKFAVNGQTDREKHAFEFWNERPMGRSSTRGRGTGRRESGGGRREMGGEFGAIANAFGGMSMDDSTATFGWGDTSAGTGFDGFNYGECRYCGTKQSDHLPTDCPKKNNVDIQCFRCLGTGHVSRECTKEIGVVQGQSEFDRRGAGNAPMEFGRPPLALRMHNRRNQENPNFVGPTDFGSGSSGFPDPSLAQSVHNQSRSPYATIGRFGSSSSTVGTQQQQQTEESKKCGVRNLFNRAIWDATAERNADDNSHTNGKDHFQKTNELESNLPATGCRLGQSPLTLTHTQMQSNDVHAMMTNFAMAGTNSLEQKMEAKQMQNEGVQVGMQQMMNEFGQQQNEQGQYNAFFQIKNGSIPNKPVNNMDPTASLPHSPSQSIPDYKTTLVNRPTISQFAAETAQPQAQAVNQAQQQMPPTITIQQSRGSANTRESADSPLSISYYGDGTQQWMTIVLKPLASAGPLHISTQGFPLTTVTSSELPSQSAHIHIRQTSSTPLASSPPSSSVPQSPNHSISSHRE</sequence>
<evidence type="ECO:0000259" key="3">
    <source>
        <dbReference type="PROSITE" id="PS50158"/>
    </source>
</evidence>
<feature type="compositionally biased region" description="Low complexity" evidence="2">
    <location>
        <begin position="90"/>
        <end position="99"/>
    </location>
</feature>
<keyword evidence="5" id="KW-1185">Reference proteome</keyword>
<feature type="region of interest" description="Disordered" evidence="2">
    <location>
        <begin position="72"/>
        <end position="130"/>
    </location>
</feature>
<dbReference type="GO" id="GO:0003676">
    <property type="term" value="F:nucleic acid binding"/>
    <property type="evidence" value="ECO:0007669"/>
    <property type="project" value="InterPro"/>
</dbReference>
<evidence type="ECO:0000313" key="4">
    <source>
        <dbReference type="EMBL" id="PAV75072.1"/>
    </source>
</evidence>
<dbReference type="AlphaFoldDB" id="A0A2A2KMD6"/>
<proteinExistence type="predicted"/>
<comment type="caution">
    <text evidence="4">The sequence shown here is derived from an EMBL/GenBank/DDBJ whole genome shotgun (WGS) entry which is preliminary data.</text>
</comment>
<accession>A0A2A2KMD6</accession>
<dbReference type="SUPFAM" id="SSF57756">
    <property type="entry name" value="Retrovirus zinc finger-like domains"/>
    <property type="match status" value="1"/>
</dbReference>
<feature type="compositionally biased region" description="Low complexity" evidence="2">
    <location>
        <begin position="215"/>
        <end position="227"/>
    </location>
</feature>
<gene>
    <name evidence="4" type="ORF">WR25_02014</name>
</gene>
<dbReference type="GO" id="GO:0019899">
    <property type="term" value="F:enzyme binding"/>
    <property type="evidence" value="ECO:0007669"/>
    <property type="project" value="UniProtKB-ARBA"/>
</dbReference>
<feature type="compositionally biased region" description="Low complexity" evidence="2">
    <location>
        <begin position="492"/>
        <end position="506"/>
    </location>
</feature>
<feature type="domain" description="CCHC-type" evidence="3">
    <location>
        <begin position="397"/>
        <end position="412"/>
    </location>
</feature>
<evidence type="ECO:0000313" key="5">
    <source>
        <dbReference type="Proteomes" id="UP000218231"/>
    </source>
</evidence>
<dbReference type="SMART" id="SM00343">
    <property type="entry name" value="ZnF_C2HC"/>
    <property type="match status" value="2"/>
</dbReference>
<dbReference type="Proteomes" id="UP000218231">
    <property type="component" value="Unassembled WGS sequence"/>
</dbReference>
<feature type="compositionally biased region" description="Low complexity" evidence="2">
    <location>
        <begin position="457"/>
        <end position="472"/>
    </location>
</feature>
<feature type="region of interest" description="Disordered" evidence="2">
    <location>
        <begin position="205"/>
        <end position="255"/>
    </location>
</feature>
<feature type="compositionally biased region" description="Gly residues" evidence="2">
    <location>
        <begin position="232"/>
        <end position="242"/>
    </location>
</feature>
<feature type="region of interest" description="Disordered" evidence="2">
    <location>
        <begin position="449"/>
        <end position="513"/>
    </location>
</feature>
<feature type="compositionally biased region" description="Polar residues" evidence="2">
    <location>
        <begin position="473"/>
        <end position="484"/>
    </location>
</feature>
<keyword evidence="1" id="KW-0863">Zinc-finger</keyword>
<feature type="region of interest" description="Disordered" evidence="2">
    <location>
        <begin position="307"/>
        <end position="332"/>
    </location>
</feature>
<dbReference type="OrthoDB" id="5870588at2759"/>
<name>A0A2A2KMD6_9BILA</name>
<keyword evidence="1" id="KW-0862">Zinc</keyword>
<protein>
    <recommendedName>
        <fullName evidence="3">CCHC-type domain-containing protein</fullName>
    </recommendedName>
</protein>
<dbReference type="GO" id="GO:0005737">
    <property type="term" value="C:cytoplasm"/>
    <property type="evidence" value="ECO:0007669"/>
    <property type="project" value="UniProtKB-ARBA"/>
</dbReference>
<organism evidence="4 5">
    <name type="scientific">Diploscapter pachys</name>
    <dbReference type="NCBI Taxonomy" id="2018661"/>
    <lineage>
        <taxon>Eukaryota</taxon>
        <taxon>Metazoa</taxon>
        <taxon>Ecdysozoa</taxon>
        <taxon>Nematoda</taxon>
        <taxon>Chromadorea</taxon>
        <taxon>Rhabditida</taxon>
        <taxon>Rhabditina</taxon>
        <taxon>Rhabditomorpha</taxon>
        <taxon>Rhabditoidea</taxon>
        <taxon>Rhabditidae</taxon>
        <taxon>Diploscapter</taxon>
    </lineage>
</organism>
<dbReference type="Gene3D" id="4.10.60.10">
    <property type="entry name" value="Zinc finger, CCHC-type"/>
    <property type="match status" value="1"/>
</dbReference>
<dbReference type="PROSITE" id="PS50158">
    <property type="entry name" value="ZF_CCHC"/>
    <property type="match status" value="1"/>
</dbReference>
<dbReference type="InterPro" id="IPR036875">
    <property type="entry name" value="Znf_CCHC_sf"/>
</dbReference>
<keyword evidence="1" id="KW-0479">Metal-binding</keyword>
<feature type="compositionally biased region" description="Basic and acidic residues" evidence="2">
    <location>
        <begin position="319"/>
        <end position="331"/>
    </location>
</feature>
<evidence type="ECO:0000256" key="1">
    <source>
        <dbReference type="PROSITE-ProRule" id="PRU00047"/>
    </source>
</evidence>
<feature type="region of interest" description="Disordered" evidence="2">
    <location>
        <begin position="762"/>
        <end position="800"/>
    </location>
</feature>
<evidence type="ECO:0000256" key="2">
    <source>
        <dbReference type="SAM" id="MobiDB-lite"/>
    </source>
</evidence>
<dbReference type="GO" id="GO:0008270">
    <property type="term" value="F:zinc ion binding"/>
    <property type="evidence" value="ECO:0007669"/>
    <property type="project" value="UniProtKB-KW"/>
</dbReference>
<dbReference type="InterPro" id="IPR001878">
    <property type="entry name" value="Znf_CCHC"/>
</dbReference>
<dbReference type="EMBL" id="LIAE01008217">
    <property type="protein sequence ID" value="PAV75072.1"/>
    <property type="molecule type" value="Genomic_DNA"/>
</dbReference>
<reference evidence="4 5" key="1">
    <citation type="journal article" date="2017" name="Curr. Biol.">
        <title>Genome architecture and evolution of a unichromosomal asexual nematode.</title>
        <authorList>
            <person name="Fradin H."/>
            <person name="Zegar C."/>
            <person name="Gutwein M."/>
            <person name="Lucas J."/>
            <person name="Kovtun M."/>
            <person name="Corcoran D."/>
            <person name="Baugh L.R."/>
            <person name="Kiontke K."/>
            <person name="Gunsalus K."/>
            <person name="Fitch D.H."/>
            <person name="Piano F."/>
        </authorList>
    </citation>
    <scope>NUCLEOTIDE SEQUENCE [LARGE SCALE GENOMIC DNA]</scope>
    <source>
        <strain evidence="4">PF1309</strain>
    </source>
</reference>
<feature type="compositionally biased region" description="Low complexity" evidence="2">
    <location>
        <begin position="774"/>
        <end position="800"/>
    </location>
</feature>